<sequence>MDMQRILRLARKTGDKCIIIENDEPAYVIVTFDEYERFMDRMSSNLSQTSMPNLPIKKINTPPMSSTASAMQKKTIQTAGGGQQSAGRKVVQKLSEQQESLNEEELLEKINKDIANYRQQMTDTNANLARPNGAKAHYTEPTVSRSA</sequence>
<proteinExistence type="inferred from homology"/>
<organism evidence="3 4">
    <name type="scientific">Candidatus Kerfeldbacteria bacterium RIFCSPHIGHO2_02_FULL_42_14</name>
    <dbReference type="NCBI Taxonomy" id="1798540"/>
    <lineage>
        <taxon>Bacteria</taxon>
        <taxon>Candidatus Kerfeldiibacteriota</taxon>
    </lineage>
</organism>
<gene>
    <name evidence="3" type="ORF">A3B74_02595</name>
</gene>
<evidence type="ECO:0000313" key="4">
    <source>
        <dbReference type="Proteomes" id="UP000177165"/>
    </source>
</evidence>
<evidence type="ECO:0008006" key="5">
    <source>
        <dbReference type="Google" id="ProtNLM"/>
    </source>
</evidence>
<reference evidence="3 4" key="1">
    <citation type="journal article" date="2016" name="Nat. Commun.">
        <title>Thousands of microbial genomes shed light on interconnected biogeochemical processes in an aquifer system.</title>
        <authorList>
            <person name="Anantharaman K."/>
            <person name="Brown C.T."/>
            <person name="Hug L.A."/>
            <person name="Sharon I."/>
            <person name="Castelle C.J."/>
            <person name="Probst A.J."/>
            <person name="Thomas B.C."/>
            <person name="Singh A."/>
            <person name="Wilkins M.J."/>
            <person name="Karaoz U."/>
            <person name="Brodie E.L."/>
            <person name="Williams K.H."/>
            <person name="Hubbard S.S."/>
            <person name="Banfield J.F."/>
        </authorList>
    </citation>
    <scope>NUCLEOTIDE SEQUENCE [LARGE SCALE GENOMIC DNA]</scope>
</reference>
<feature type="region of interest" description="Disordered" evidence="2">
    <location>
        <begin position="46"/>
        <end position="101"/>
    </location>
</feature>
<dbReference type="SUPFAM" id="SSF143120">
    <property type="entry name" value="YefM-like"/>
    <property type="match status" value="1"/>
</dbReference>
<dbReference type="STRING" id="1798540.A3B74_02595"/>
<dbReference type="AlphaFoldDB" id="A0A1G2AUI1"/>
<dbReference type="InterPro" id="IPR036165">
    <property type="entry name" value="YefM-like_sf"/>
</dbReference>
<evidence type="ECO:0000313" key="3">
    <source>
        <dbReference type="EMBL" id="OGY79637.1"/>
    </source>
</evidence>
<evidence type="ECO:0000256" key="2">
    <source>
        <dbReference type="SAM" id="MobiDB-lite"/>
    </source>
</evidence>
<comment type="caution">
    <text evidence="3">The sequence shown here is derived from an EMBL/GenBank/DDBJ whole genome shotgun (WGS) entry which is preliminary data.</text>
</comment>
<comment type="similarity">
    <text evidence="1">Belongs to the phD/YefM antitoxin family.</text>
</comment>
<dbReference type="EMBL" id="MHKB01000008">
    <property type="protein sequence ID" value="OGY79637.1"/>
    <property type="molecule type" value="Genomic_DNA"/>
</dbReference>
<feature type="compositionally biased region" description="Polar residues" evidence="2">
    <location>
        <begin position="62"/>
        <end position="78"/>
    </location>
</feature>
<protein>
    <recommendedName>
        <fullName evidence="5">Antitoxin</fullName>
    </recommendedName>
</protein>
<name>A0A1G2AUI1_9BACT</name>
<evidence type="ECO:0000256" key="1">
    <source>
        <dbReference type="ARBA" id="ARBA00009981"/>
    </source>
</evidence>
<feature type="region of interest" description="Disordered" evidence="2">
    <location>
        <begin position="121"/>
        <end position="147"/>
    </location>
</feature>
<accession>A0A1G2AUI1</accession>
<dbReference type="Proteomes" id="UP000177165">
    <property type="component" value="Unassembled WGS sequence"/>
</dbReference>